<evidence type="ECO:0000259" key="1">
    <source>
        <dbReference type="Pfam" id="PF01266"/>
    </source>
</evidence>
<dbReference type="EMBL" id="JADLQX010000048">
    <property type="protein sequence ID" value="MBF6302604.1"/>
    <property type="molecule type" value="Genomic_DNA"/>
</dbReference>
<dbReference type="Pfam" id="PF01266">
    <property type="entry name" value="DAO"/>
    <property type="match status" value="1"/>
</dbReference>
<protein>
    <submittedName>
        <fullName evidence="2">FAD-binding oxidoreductase</fullName>
    </submittedName>
</protein>
<sequence length="485" mass="53184">MKRTELHVVVGAGVAGCLAAITRSRAGYAVVVLEKERARFAGTYPVCTQTSNIVSENHSGAEYPFDPQSARDCLDGRIVNDRFFPELIYSGKTYSRIIASQSMMTDGHDIVGQCRANMDVIRSHYAQRCQEDPANAVFGEPSAICREIPDVPGVLDVAAGFLTPQRGMNPVLVSTVLDWELRECGVDFREGSTVTTIDRRADGRYLVEYTSADGSAESLIADQVSLCAATAAFGMARKLNPALNFPRLFMALRGILYVDLPDGTDKNFTCLKLEDSYGGMLSPLNEHCAMIYHPPAAHIMNVVMNPETCEFPVEYRQYLTAGHPEMEERAERTLTRLRDFYPELARSEILGTYLKVAINTVSDSRIRRNIGVFGVQPGATMTVLPKWTMCVVNARTELRLALEHSVVNGNIEAGEVAELLAASIRSCWETSPAWADSVEACTDQARKHAINMRVPEVLALRFGNRADSITAGGSGSPDGNRDISE</sequence>
<dbReference type="InterPro" id="IPR006076">
    <property type="entry name" value="FAD-dep_OxRdtase"/>
</dbReference>
<proteinExistence type="predicted"/>
<gene>
    <name evidence="2" type="ORF">IU459_34465</name>
</gene>
<organism evidence="2 3">
    <name type="scientific">Nocardia amamiensis</name>
    <dbReference type="NCBI Taxonomy" id="404578"/>
    <lineage>
        <taxon>Bacteria</taxon>
        <taxon>Bacillati</taxon>
        <taxon>Actinomycetota</taxon>
        <taxon>Actinomycetes</taxon>
        <taxon>Mycobacteriales</taxon>
        <taxon>Nocardiaceae</taxon>
        <taxon>Nocardia</taxon>
    </lineage>
</organism>
<dbReference type="PROSITE" id="PS51257">
    <property type="entry name" value="PROKAR_LIPOPROTEIN"/>
    <property type="match status" value="1"/>
</dbReference>
<dbReference type="RefSeq" id="WP_195133788.1">
    <property type="nucleotide sequence ID" value="NZ_JADLQX010000048.1"/>
</dbReference>
<comment type="caution">
    <text evidence="2">The sequence shown here is derived from an EMBL/GenBank/DDBJ whole genome shotgun (WGS) entry which is preliminary data.</text>
</comment>
<dbReference type="SUPFAM" id="SSF51905">
    <property type="entry name" value="FAD/NAD(P)-binding domain"/>
    <property type="match status" value="1"/>
</dbReference>
<accession>A0ABS0D1D6</accession>
<dbReference type="Gene3D" id="3.30.9.10">
    <property type="entry name" value="D-Amino Acid Oxidase, subunit A, domain 2"/>
    <property type="match status" value="1"/>
</dbReference>
<keyword evidence="3" id="KW-1185">Reference proteome</keyword>
<dbReference type="Proteomes" id="UP000702209">
    <property type="component" value="Unassembled WGS sequence"/>
</dbReference>
<dbReference type="Gene3D" id="3.50.50.60">
    <property type="entry name" value="FAD/NAD(P)-binding domain"/>
    <property type="match status" value="1"/>
</dbReference>
<evidence type="ECO:0000313" key="2">
    <source>
        <dbReference type="EMBL" id="MBF6302604.1"/>
    </source>
</evidence>
<evidence type="ECO:0000313" key="3">
    <source>
        <dbReference type="Proteomes" id="UP000702209"/>
    </source>
</evidence>
<feature type="domain" description="FAD dependent oxidoreductase" evidence="1">
    <location>
        <begin position="8"/>
        <end position="262"/>
    </location>
</feature>
<reference evidence="2 3" key="1">
    <citation type="submission" date="2020-10" db="EMBL/GenBank/DDBJ databases">
        <title>Identification of Nocardia species via Next-generation sequencing and recognition of intraspecies genetic diversity.</title>
        <authorList>
            <person name="Li P."/>
            <person name="Li P."/>
            <person name="Lu B."/>
        </authorList>
    </citation>
    <scope>NUCLEOTIDE SEQUENCE [LARGE SCALE GENOMIC DNA]</scope>
    <source>
        <strain evidence="2 3">BJ06-0157</strain>
    </source>
</reference>
<name>A0ABS0D1D6_9NOCA</name>
<dbReference type="InterPro" id="IPR036188">
    <property type="entry name" value="FAD/NAD-bd_sf"/>
</dbReference>